<dbReference type="STRING" id="7574.A0A1S3H296"/>
<keyword evidence="2" id="KW-0732">Signal</keyword>
<evidence type="ECO:0000259" key="3">
    <source>
        <dbReference type="PROSITE" id="PS50026"/>
    </source>
</evidence>
<sequence length="364" mass="39101">MVSILSLLTILSLAYTRTLASKPNVNVEIAVGDVSSGSEHKMERVLRSITGYSNEDKMALVNQHNQNRRLVSPTAANMKRMIWDDSLGATAQAWANGCVYSHSTSGLGENLYARAGSEPSVTGPVDAWFSEKDFYTYNMKSCDSGKICGHYTQVAWAKSNKVGCGIKYCTANSPFGSSYPNWYLVVCNYSPAGNYNWEFPYVSGAPCSGCADSEGLNTGDCRNGLCVTKEECQRDPSACSAPIVCNNQVINCQNGGTANYAQCQCDCPVNYGGAQCEQVLCSLGSCQNGGTANYASCKCDCPAYFGGQHCESYVDCHLMGVGGSDASYCASFPSWYCSPGVKFTGEDADIRFKHCPNKCGITCN</sequence>
<gene>
    <name evidence="5" type="primary">LOC106151383</name>
</gene>
<keyword evidence="1" id="KW-1015">Disulfide bond</keyword>
<organism evidence="4 5">
    <name type="scientific">Lingula anatina</name>
    <name type="common">Brachiopod</name>
    <name type="synonym">Lingula unguis</name>
    <dbReference type="NCBI Taxonomy" id="7574"/>
    <lineage>
        <taxon>Eukaryota</taxon>
        <taxon>Metazoa</taxon>
        <taxon>Spiralia</taxon>
        <taxon>Lophotrochozoa</taxon>
        <taxon>Brachiopoda</taxon>
        <taxon>Linguliformea</taxon>
        <taxon>Lingulata</taxon>
        <taxon>Lingulida</taxon>
        <taxon>Linguloidea</taxon>
        <taxon>Lingulidae</taxon>
        <taxon>Lingula</taxon>
    </lineage>
</organism>
<dbReference type="KEGG" id="lak:106151383"/>
<dbReference type="InterPro" id="IPR018244">
    <property type="entry name" value="Allrgn_V5/Tpx1_CS"/>
</dbReference>
<feature type="signal peptide" evidence="2">
    <location>
        <begin position="1"/>
        <end position="20"/>
    </location>
</feature>
<dbReference type="Proteomes" id="UP000085678">
    <property type="component" value="Unplaced"/>
</dbReference>
<evidence type="ECO:0000313" key="5">
    <source>
        <dbReference type="RefSeq" id="XP_013380067.1"/>
    </source>
</evidence>
<dbReference type="SMART" id="SM00198">
    <property type="entry name" value="SCP"/>
    <property type="match status" value="1"/>
</dbReference>
<keyword evidence="4" id="KW-1185">Reference proteome</keyword>
<dbReference type="InterPro" id="IPR000742">
    <property type="entry name" value="EGF"/>
</dbReference>
<proteinExistence type="predicted"/>
<dbReference type="PROSITE" id="PS00022">
    <property type="entry name" value="EGF_1"/>
    <property type="match status" value="1"/>
</dbReference>
<keyword evidence="1" id="KW-0245">EGF-like domain</keyword>
<reference evidence="5" key="1">
    <citation type="submission" date="2025-08" db="UniProtKB">
        <authorList>
            <consortium name="RefSeq"/>
        </authorList>
    </citation>
    <scope>IDENTIFICATION</scope>
    <source>
        <tissue evidence="5">Gonads</tissue>
    </source>
</reference>
<dbReference type="RefSeq" id="XP_013380067.1">
    <property type="nucleotide sequence ID" value="XM_013524613.1"/>
</dbReference>
<name>A0A1S3H296_LINAN</name>
<feature type="chain" id="PRO_5010328048" evidence="2">
    <location>
        <begin position="21"/>
        <end position="364"/>
    </location>
</feature>
<feature type="disulfide bond" evidence="1">
    <location>
        <begin position="301"/>
        <end position="310"/>
    </location>
</feature>
<dbReference type="Gene3D" id="3.40.33.10">
    <property type="entry name" value="CAP"/>
    <property type="match status" value="1"/>
</dbReference>
<dbReference type="InterPro" id="IPR035940">
    <property type="entry name" value="CAP_sf"/>
</dbReference>
<protein>
    <submittedName>
        <fullName evidence="5">Peptidase inhibitor 15</fullName>
    </submittedName>
</protein>
<dbReference type="PROSITE" id="PS01010">
    <property type="entry name" value="CRISP_2"/>
    <property type="match status" value="1"/>
</dbReference>
<accession>A0A1S3H296</accession>
<dbReference type="Pfam" id="PF00188">
    <property type="entry name" value="CAP"/>
    <property type="match status" value="1"/>
</dbReference>
<dbReference type="OrthoDB" id="414826at2759"/>
<dbReference type="PRINTS" id="PR00837">
    <property type="entry name" value="V5TPXLIKE"/>
</dbReference>
<dbReference type="FunCoup" id="A0A1S3H296">
    <property type="interactions" value="7"/>
</dbReference>
<dbReference type="InterPro" id="IPR014044">
    <property type="entry name" value="CAP_dom"/>
</dbReference>
<dbReference type="AlphaFoldDB" id="A0A1S3H296"/>
<dbReference type="PROSITE" id="PS01009">
    <property type="entry name" value="CRISP_1"/>
    <property type="match status" value="1"/>
</dbReference>
<dbReference type="SUPFAM" id="SSF55797">
    <property type="entry name" value="PR-1-like"/>
    <property type="match status" value="1"/>
</dbReference>
<dbReference type="GeneID" id="106151383"/>
<dbReference type="PANTHER" id="PTHR10334">
    <property type="entry name" value="CYSTEINE-RICH SECRETORY PROTEIN-RELATED"/>
    <property type="match status" value="1"/>
</dbReference>
<evidence type="ECO:0000256" key="2">
    <source>
        <dbReference type="SAM" id="SignalP"/>
    </source>
</evidence>
<dbReference type="PROSITE" id="PS50026">
    <property type="entry name" value="EGF_3"/>
    <property type="match status" value="1"/>
</dbReference>
<evidence type="ECO:0000313" key="4">
    <source>
        <dbReference type="Proteomes" id="UP000085678"/>
    </source>
</evidence>
<evidence type="ECO:0000256" key="1">
    <source>
        <dbReference type="PROSITE-ProRule" id="PRU00076"/>
    </source>
</evidence>
<comment type="caution">
    <text evidence="1">Lacks conserved residue(s) required for the propagation of feature annotation.</text>
</comment>
<dbReference type="GO" id="GO:0005576">
    <property type="term" value="C:extracellular region"/>
    <property type="evidence" value="ECO:0007669"/>
    <property type="project" value="InterPro"/>
</dbReference>
<dbReference type="InParanoid" id="A0A1S3H296"/>
<feature type="domain" description="EGF-like" evidence="3">
    <location>
        <begin position="277"/>
        <end position="311"/>
    </location>
</feature>
<dbReference type="InterPro" id="IPR001283">
    <property type="entry name" value="CRISP-related"/>
</dbReference>